<proteinExistence type="predicted"/>
<keyword evidence="2" id="KW-1133">Transmembrane helix</keyword>
<feature type="region of interest" description="Disordered" evidence="1">
    <location>
        <begin position="164"/>
        <end position="210"/>
    </location>
</feature>
<reference evidence="3" key="1">
    <citation type="submission" date="2021-12" db="EMBL/GenBank/DDBJ databases">
        <title>Prjna785345.</title>
        <authorList>
            <person name="Rujirawat T."/>
            <person name="Krajaejun T."/>
        </authorList>
    </citation>
    <scope>NUCLEOTIDE SEQUENCE</scope>
    <source>
        <strain evidence="3">Pi057C3</strain>
    </source>
</reference>
<feature type="transmembrane region" description="Helical" evidence="2">
    <location>
        <begin position="342"/>
        <end position="368"/>
    </location>
</feature>
<evidence type="ECO:0000313" key="3">
    <source>
        <dbReference type="EMBL" id="KAJ0402525.1"/>
    </source>
</evidence>
<organism evidence="3 4">
    <name type="scientific">Pythium insidiosum</name>
    <name type="common">Pythiosis disease agent</name>
    <dbReference type="NCBI Taxonomy" id="114742"/>
    <lineage>
        <taxon>Eukaryota</taxon>
        <taxon>Sar</taxon>
        <taxon>Stramenopiles</taxon>
        <taxon>Oomycota</taxon>
        <taxon>Peronosporomycetes</taxon>
        <taxon>Pythiales</taxon>
        <taxon>Pythiaceae</taxon>
        <taxon>Pythium</taxon>
    </lineage>
</organism>
<feature type="compositionally biased region" description="Basic residues" evidence="1">
    <location>
        <begin position="197"/>
        <end position="209"/>
    </location>
</feature>
<feature type="transmembrane region" description="Helical" evidence="2">
    <location>
        <begin position="315"/>
        <end position="335"/>
    </location>
</feature>
<evidence type="ECO:0008006" key="5">
    <source>
        <dbReference type="Google" id="ProtNLM"/>
    </source>
</evidence>
<feature type="compositionally biased region" description="Polar residues" evidence="1">
    <location>
        <begin position="433"/>
        <end position="445"/>
    </location>
</feature>
<feature type="region of interest" description="Disordered" evidence="1">
    <location>
        <begin position="428"/>
        <end position="459"/>
    </location>
</feature>
<dbReference type="AlphaFoldDB" id="A0AAD5QBI6"/>
<gene>
    <name evidence="3" type="ORF">P43SY_000788</name>
</gene>
<dbReference type="Proteomes" id="UP001209570">
    <property type="component" value="Unassembled WGS sequence"/>
</dbReference>
<feature type="transmembrane region" description="Helical" evidence="2">
    <location>
        <begin position="212"/>
        <end position="237"/>
    </location>
</feature>
<keyword evidence="2" id="KW-0812">Transmembrane</keyword>
<evidence type="ECO:0000256" key="2">
    <source>
        <dbReference type="SAM" id="Phobius"/>
    </source>
</evidence>
<dbReference type="EMBL" id="JAKCXM010000100">
    <property type="protein sequence ID" value="KAJ0402525.1"/>
    <property type="molecule type" value="Genomic_DNA"/>
</dbReference>
<accession>A0AAD5QBI6</accession>
<keyword evidence="2" id="KW-0472">Membrane</keyword>
<evidence type="ECO:0000256" key="1">
    <source>
        <dbReference type="SAM" id="MobiDB-lite"/>
    </source>
</evidence>
<evidence type="ECO:0000313" key="4">
    <source>
        <dbReference type="Proteomes" id="UP001209570"/>
    </source>
</evidence>
<name>A0AAD5QBI6_PYTIN</name>
<sequence>MQEDKKQPWDAAVESVKGSVDGAVKTVQDAVNAPVKQVKDLAREQVEQAQQLTGTARVAIKRIGGEVAGGIKGVVRPIVSVFEQAEGSEGTELRKQIGSVREQMNHQLYDIQLKLNETQKVADEQLVPVKSALATAKTQLCKVNTFRREHPEAALAGLVTVVGQQQQQQRRTRRVDDGASPDDSTSSASGGRDRQERRRRRRRRQRQQVHRAYGLPNANQILLSIAVVALLFLQLLLPKWIELPDADATAGLYGFDVQTANDTSTRISWDDFCDARRYNFSLPVDDAATELETPLPLPAAEQLCRDGTRELVRGLTATSIALALLSLTVAIYLHLGDPTQRVIVWLGAVPSIALLATGAIGTVVVTVWQQQFGALDNGDTYSIAVAATVIAYLVAVSMIIRWRWPGIFAVANEQQAVDARRTRYYRAPRAAANNETPTPNVASTPETPPPPRSGFHAIV</sequence>
<protein>
    <recommendedName>
        <fullName evidence="5">Transmembrane protein</fullName>
    </recommendedName>
</protein>
<feature type="transmembrane region" description="Helical" evidence="2">
    <location>
        <begin position="380"/>
        <end position="400"/>
    </location>
</feature>
<comment type="caution">
    <text evidence="3">The sequence shown here is derived from an EMBL/GenBank/DDBJ whole genome shotgun (WGS) entry which is preliminary data.</text>
</comment>
<keyword evidence="4" id="KW-1185">Reference proteome</keyword>